<organism evidence="7 9">
    <name type="scientific">Flavobacterium gawalongense</name>
    <dbReference type="NCBI Taxonomy" id="2594432"/>
    <lineage>
        <taxon>Bacteria</taxon>
        <taxon>Pseudomonadati</taxon>
        <taxon>Bacteroidota</taxon>
        <taxon>Flavobacteriia</taxon>
        <taxon>Flavobacteriales</taxon>
        <taxon>Flavobacteriaceae</taxon>
        <taxon>Flavobacterium</taxon>
    </lineage>
</organism>
<dbReference type="SUPFAM" id="SSF50494">
    <property type="entry name" value="Trypsin-like serine proteases"/>
    <property type="match status" value="1"/>
</dbReference>
<keyword evidence="3" id="KW-0378">Hydrolase</keyword>
<reference evidence="8 9" key="1">
    <citation type="submission" date="2019-07" db="EMBL/GenBank/DDBJ databases">
        <title>Novel species of Flavobacterium.</title>
        <authorList>
            <person name="Liu Q."/>
            <person name="Xin Y.-H."/>
        </authorList>
    </citation>
    <scope>NUCLEOTIDE SEQUENCE [LARGE SCALE GENOMIC DNA]</scope>
    <source>
        <strain evidence="6 8">GSP39</strain>
        <strain evidence="7 9">GSR22</strain>
    </source>
</reference>
<dbReference type="Proteomes" id="UP000318669">
    <property type="component" value="Unassembled WGS sequence"/>
</dbReference>
<accession>A0A553BRB7</accession>
<evidence type="ECO:0000313" key="9">
    <source>
        <dbReference type="Proteomes" id="UP000318669"/>
    </source>
</evidence>
<dbReference type="EMBL" id="VJZN01000010">
    <property type="protein sequence ID" value="TRX06771.1"/>
    <property type="molecule type" value="Genomic_DNA"/>
</dbReference>
<evidence type="ECO:0000256" key="1">
    <source>
        <dbReference type="ARBA" id="ARBA00010541"/>
    </source>
</evidence>
<dbReference type="PROSITE" id="PS50106">
    <property type="entry name" value="PDZ"/>
    <property type="match status" value="1"/>
</dbReference>
<evidence type="ECO:0000313" key="8">
    <source>
        <dbReference type="Proteomes" id="UP000318528"/>
    </source>
</evidence>
<evidence type="ECO:0000256" key="4">
    <source>
        <dbReference type="SAM" id="SignalP"/>
    </source>
</evidence>
<dbReference type="Pfam" id="PF13180">
    <property type="entry name" value="PDZ_2"/>
    <property type="match status" value="1"/>
</dbReference>
<feature type="chain" id="PRO_5021808215" evidence="4">
    <location>
        <begin position="29"/>
        <end position="507"/>
    </location>
</feature>
<dbReference type="SUPFAM" id="SSF50156">
    <property type="entry name" value="PDZ domain-like"/>
    <property type="match status" value="1"/>
</dbReference>
<keyword evidence="2" id="KW-0645">Protease</keyword>
<keyword evidence="8" id="KW-1185">Reference proteome</keyword>
<dbReference type="GO" id="GO:0006508">
    <property type="term" value="P:proteolysis"/>
    <property type="evidence" value="ECO:0007669"/>
    <property type="project" value="UniProtKB-KW"/>
</dbReference>
<dbReference type="OrthoDB" id="9758917at2"/>
<feature type="domain" description="PDZ" evidence="5">
    <location>
        <begin position="298"/>
        <end position="389"/>
    </location>
</feature>
<feature type="signal peptide" evidence="4">
    <location>
        <begin position="1"/>
        <end position="28"/>
    </location>
</feature>
<dbReference type="InterPro" id="IPR036034">
    <property type="entry name" value="PDZ_sf"/>
</dbReference>
<dbReference type="EMBL" id="VJZL01000009">
    <property type="protein sequence ID" value="TRX10808.1"/>
    <property type="molecule type" value="Genomic_DNA"/>
</dbReference>
<dbReference type="InterPro" id="IPR001478">
    <property type="entry name" value="PDZ"/>
</dbReference>
<dbReference type="InterPro" id="IPR009003">
    <property type="entry name" value="Peptidase_S1_PA"/>
</dbReference>
<dbReference type="Gene3D" id="2.30.42.10">
    <property type="match status" value="2"/>
</dbReference>
<dbReference type="Pfam" id="PF13365">
    <property type="entry name" value="Trypsin_2"/>
    <property type="match status" value="1"/>
</dbReference>
<evidence type="ECO:0000256" key="2">
    <source>
        <dbReference type="ARBA" id="ARBA00022670"/>
    </source>
</evidence>
<keyword evidence="4" id="KW-0732">Signal</keyword>
<dbReference type="AlphaFoldDB" id="A0A553BRB7"/>
<name>A0A553BRB7_9FLAO</name>
<dbReference type="Gene3D" id="2.40.10.120">
    <property type="match status" value="1"/>
</dbReference>
<dbReference type="InterPro" id="IPR001940">
    <property type="entry name" value="Peptidase_S1C"/>
</dbReference>
<dbReference type="PRINTS" id="PR00834">
    <property type="entry name" value="PROTEASES2C"/>
</dbReference>
<sequence length="507" mass="55800">MTLSKKMNSKSQMIYLFIILLLFQGCQAQDKKNEKDIETIQKNAATISDKVSYTSNVDFRLAAKIATPGVVHIKCYFKPQIQQYQNEDSNEFHNLPDPLKEFFKDDSFFKQFKFQLPQSPQYDSEPLIGSGSGVILTPDGYIVTNNHLIKNAAEINVTLFDGRSYPAKVIGNDPQTDLALLKIDEKKLSFIMYGDSDNIEVGEWVVAVGNPFNLASTVTAGIVSAKARNINILSDQGAIESFIQTDAAVNPGNSGGALVTLEGKLIGINTAIATPTGVYAGYAFAIPVDIVKKVANDLMNFGSVQRGILGISIRDLNSTIAKEIHIDRANGVYVDSVAAKGAAKEAGVMAKDVIISIDNIETMTASKLQEVIMRKRPGEQVKIVLIRNGKEKKELTATLKKQEATTKIIKTKSLDLLKDLGVELVEIPKEDQKNYNVRNGLKVTKLYDGKLKRYTNIREGFVITSVNNRAVSTIKSFMEAVEAQRGGIMLEGKYAGDPSYYYYAFGM</sequence>
<comment type="similarity">
    <text evidence="1">Belongs to the peptidase S1C family.</text>
</comment>
<dbReference type="SMART" id="SM00228">
    <property type="entry name" value="PDZ"/>
    <property type="match status" value="2"/>
</dbReference>
<dbReference type="PANTHER" id="PTHR22939:SF129">
    <property type="entry name" value="SERINE PROTEASE HTRA2, MITOCHONDRIAL"/>
    <property type="match status" value="1"/>
</dbReference>
<protein>
    <submittedName>
        <fullName evidence="7">PDZ domain-containing protein</fullName>
    </submittedName>
</protein>
<dbReference type="PROSITE" id="PS51257">
    <property type="entry name" value="PROKAR_LIPOPROTEIN"/>
    <property type="match status" value="1"/>
</dbReference>
<evidence type="ECO:0000313" key="7">
    <source>
        <dbReference type="EMBL" id="TRX10808.1"/>
    </source>
</evidence>
<evidence type="ECO:0000259" key="5">
    <source>
        <dbReference type="PROSITE" id="PS50106"/>
    </source>
</evidence>
<dbReference type="PANTHER" id="PTHR22939">
    <property type="entry name" value="SERINE PROTEASE FAMILY S1C HTRA-RELATED"/>
    <property type="match status" value="1"/>
</dbReference>
<evidence type="ECO:0000313" key="6">
    <source>
        <dbReference type="EMBL" id="TRX06771.1"/>
    </source>
</evidence>
<gene>
    <name evidence="7" type="ORF">FNW11_07415</name>
    <name evidence="6" type="ORF">FNW12_07355</name>
</gene>
<dbReference type="Proteomes" id="UP000318528">
    <property type="component" value="Unassembled WGS sequence"/>
</dbReference>
<comment type="caution">
    <text evidence="7">The sequence shown here is derived from an EMBL/GenBank/DDBJ whole genome shotgun (WGS) entry which is preliminary data.</text>
</comment>
<evidence type="ECO:0000256" key="3">
    <source>
        <dbReference type="ARBA" id="ARBA00022801"/>
    </source>
</evidence>
<dbReference type="GO" id="GO:0004252">
    <property type="term" value="F:serine-type endopeptidase activity"/>
    <property type="evidence" value="ECO:0007669"/>
    <property type="project" value="InterPro"/>
</dbReference>
<proteinExistence type="inferred from homology"/>